<dbReference type="Pfam" id="PF02681">
    <property type="entry name" value="DUF212"/>
    <property type="match status" value="1"/>
</dbReference>
<accession>A0A9D2F286</accession>
<proteinExistence type="predicted"/>
<reference evidence="2" key="2">
    <citation type="submission" date="2021-04" db="EMBL/GenBank/DDBJ databases">
        <authorList>
            <person name="Gilroy R."/>
        </authorList>
    </citation>
    <scope>NUCLEOTIDE SEQUENCE</scope>
    <source>
        <strain evidence="2">3436</strain>
    </source>
</reference>
<reference evidence="2" key="1">
    <citation type="journal article" date="2021" name="PeerJ">
        <title>Extensive microbial diversity within the chicken gut microbiome revealed by metagenomics and culture.</title>
        <authorList>
            <person name="Gilroy R."/>
            <person name="Ravi A."/>
            <person name="Getino M."/>
            <person name="Pursley I."/>
            <person name="Horton D.L."/>
            <person name="Alikhan N.F."/>
            <person name="Baker D."/>
            <person name="Gharbi K."/>
            <person name="Hall N."/>
            <person name="Watson M."/>
            <person name="Adriaenssens E.M."/>
            <person name="Foster-Nyarko E."/>
            <person name="Jarju S."/>
            <person name="Secka A."/>
            <person name="Antonio M."/>
            <person name="Oren A."/>
            <person name="Chaudhuri R.R."/>
            <person name="La Ragione R."/>
            <person name="Hildebrand F."/>
            <person name="Pallen M.J."/>
        </authorList>
    </citation>
    <scope>NUCLEOTIDE SEQUENCE</scope>
    <source>
        <strain evidence="2">3436</strain>
    </source>
</reference>
<keyword evidence="1" id="KW-1133">Transmembrane helix</keyword>
<evidence type="ECO:0000256" key="1">
    <source>
        <dbReference type="SAM" id="Phobius"/>
    </source>
</evidence>
<comment type="caution">
    <text evidence="2">The sequence shown here is derived from an EMBL/GenBank/DDBJ whole genome shotgun (WGS) entry which is preliminary data.</text>
</comment>
<gene>
    <name evidence="2" type="ORF">H9810_03315</name>
</gene>
<organism evidence="2 3">
    <name type="scientific">Candidatus Gemmiger excrementavium</name>
    <dbReference type="NCBI Taxonomy" id="2838608"/>
    <lineage>
        <taxon>Bacteria</taxon>
        <taxon>Bacillati</taxon>
        <taxon>Bacillota</taxon>
        <taxon>Clostridia</taxon>
        <taxon>Eubacteriales</taxon>
        <taxon>Gemmiger</taxon>
    </lineage>
</organism>
<keyword evidence="1" id="KW-0472">Membrane</keyword>
<evidence type="ECO:0000313" key="2">
    <source>
        <dbReference type="EMBL" id="HIZ47732.1"/>
    </source>
</evidence>
<keyword evidence="1" id="KW-0812">Transmembrane</keyword>
<dbReference type="AlphaFoldDB" id="A0A9D2F286"/>
<dbReference type="Proteomes" id="UP000824031">
    <property type="component" value="Unassembled WGS sequence"/>
</dbReference>
<dbReference type="PANTHER" id="PTHR31446">
    <property type="entry name" value="ACID PHOSPHATASE/VANADIUM-DEPENDENT HALOPEROXIDASE-RELATED PROTEIN"/>
    <property type="match status" value="1"/>
</dbReference>
<dbReference type="PANTHER" id="PTHR31446:SF29">
    <property type="entry name" value="ACID PHOSPHATASE_VANADIUM-DEPENDENT HALOPEROXIDASE-RELATED PROTEIN"/>
    <property type="match status" value="1"/>
</dbReference>
<evidence type="ECO:0000313" key="3">
    <source>
        <dbReference type="Proteomes" id="UP000824031"/>
    </source>
</evidence>
<dbReference type="InterPro" id="IPR003832">
    <property type="entry name" value="DUF212"/>
</dbReference>
<feature type="transmembrane region" description="Helical" evidence="1">
    <location>
        <begin position="12"/>
        <end position="35"/>
    </location>
</feature>
<dbReference type="EMBL" id="DXBO01000040">
    <property type="protein sequence ID" value="HIZ47732.1"/>
    <property type="molecule type" value="Genomic_DNA"/>
</dbReference>
<name>A0A9D2F286_9FIRM</name>
<protein>
    <submittedName>
        <fullName evidence="2">Divergent PAP2 family protein</fullName>
    </submittedName>
</protein>
<sequence>MTLLRAALGWNFVLVTALCASLLAQFIKVLLNLFIFHRFIAERVWGAGGMPSSHSATVCAMVVATGRFCGTGSPQFALAAVLSIIVMYDAMGVRYETGEQAKLLNRMFTEWMDQSRTELPFLGGKKLKEMVGHTPIEVLTGAALGVALGFAMPMV</sequence>